<sequence>MSIKDQAMSENQELSVFSETMALKMDSLAEQIQLIIPATPEETWQEIVKLEEQAVINAAKKGLLLLTLKENCKHGEFEKRFLKLGIGRRSAFDAMSVAKMFLALPNSKLQTSALLNMNQSKLTELARLPIETIEALDDDDLEAFSDLSVRELKKELQRLKAHNIELDIERADAINACEQERMRKTANMRFDMPVIISQMRADAIAYTGLLDEALSQSGLQVTDLIEQRSLDLDMRLAAAQTMHHCWASIYQQVGHMLERLNGEFGEQVQGIENLPRFTAAEWEYVESQRSRLLESFQLDMKH</sequence>
<evidence type="ECO:0000313" key="2">
    <source>
        <dbReference type="Proteomes" id="UP000198862"/>
    </source>
</evidence>
<keyword evidence="2" id="KW-1185">Reference proteome</keyword>
<reference evidence="1 2" key="1">
    <citation type="submission" date="2016-10" db="EMBL/GenBank/DDBJ databases">
        <authorList>
            <person name="de Groot N.N."/>
        </authorList>
    </citation>
    <scope>NUCLEOTIDE SEQUENCE [LARGE SCALE GENOMIC DNA]</scope>
    <source>
        <strain evidence="1 2">DSM 6059</strain>
    </source>
</reference>
<accession>A0A1I1T7K5</accession>
<dbReference type="RefSeq" id="WP_091990796.1">
    <property type="nucleotide sequence ID" value="NZ_FOLO01000067.1"/>
</dbReference>
<dbReference type="EMBL" id="FOLO01000067">
    <property type="protein sequence ID" value="SFD54609.1"/>
    <property type="molecule type" value="Genomic_DNA"/>
</dbReference>
<dbReference type="OrthoDB" id="6312188at2"/>
<dbReference type="AlphaFoldDB" id="A0A1I1T7K5"/>
<evidence type="ECO:0008006" key="3">
    <source>
        <dbReference type="Google" id="ProtNLM"/>
    </source>
</evidence>
<dbReference type="STRING" id="1123010.SAMN02745724_04807"/>
<organism evidence="1 2">
    <name type="scientific">Pseudoalteromonas denitrificans DSM 6059</name>
    <dbReference type="NCBI Taxonomy" id="1123010"/>
    <lineage>
        <taxon>Bacteria</taxon>
        <taxon>Pseudomonadati</taxon>
        <taxon>Pseudomonadota</taxon>
        <taxon>Gammaproteobacteria</taxon>
        <taxon>Alteromonadales</taxon>
        <taxon>Pseudoalteromonadaceae</taxon>
        <taxon>Pseudoalteromonas</taxon>
    </lineage>
</organism>
<proteinExistence type="predicted"/>
<protein>
    <recommendedName>
        <fullName evidence="3">DUF3102 domain-containing protein</fullName>
    </recommendedName>
</protein>
<dbReference type="Proteomes" id="UP000198862">
    <property type="component" value="Unassembled WGS sequence"/>
</dbReference>
<gene>
    <name evidence="1" type="ORF">SAMN02745724_04807</name>
</gene>
<name>A0A1I1T7K5_9GAMM</name>
<evidence type="ECO:0000313" key="1">
    <source>
        <dbReference type="EMBL" id="SFD54609.1"/>
    </source>
</evidence>